<dbReference type="PRINTS" id="PR00037">
    <property type="entry name" value="HTHLACR"/>
</dbReference>
<name>D1AP58_SEBTE</name>
<dbReference type="Gene3D" id="1.10.10.10">
    <property type="entry name" value="Winged helix-like DNA-binding domain superfamily/Winged helix DNA-binding domain"/>
    <property type="match status" value="1"/>
</dbReference>
<dbReference type="InterPro" id="IPR036390">
    <property type="entry name" value="WH_DNA-bd_sf"/>
</dbReference>
<keyword evidence="5" id="KW-1185">Reference proteome</keyword>
<dbReference type="Proteomes" id="UP000000845">
    <property type="component" value="Chromosome"/>
</dbReference>
<dbReference type="InterPro" id="IPR036388">
    <property type="entry name" value="WH-like_DNA-bd_sf"/>
</dbReference>
<reference evidence="4 5" key="2">
    <citation type="journal article" date="2010" name="Stand. Genomic Sci.">
        <title>Complete genome sequence of Sebaldella termitidis type strain (NCTC 11300).</title>
        <authorList>
            <person name="Harmon-Smith M."/>
            <person name="Celia L."/>
            <person name="Chertkov O."/>
            <person name="Lapidus A."/>
            <person name="Copeland A."/>
            <person name="Glavina Del Rio T."/>
            <person name="Nolan M."/>
            <person name="Lucas S."/>
            <person name="Tice H."/>
            <person name="Cheng J.F."/>
            <person name="Han C."/>
            <person name="Detter J.C."/>
            <person name="Bruce D."/>
            <person name="Goodwin L."/>
            <person name="Pitluck S."/>
            <person name="Pati A."/>
            <person name="Liolios K."/>
            <person name="Ivanova N."/>
            <person name="Mavromatis K."/>
            <person name="Mikhailova N."/>
            <person name="Chen A."/>
            <person name="Palaniappan K."/>
            <person name="Land M."/>
            <person name="Hauser L."/>
            <person name="Chang Y.J."/>
            <person name="Jeffries C.D."/>
            <person name="Brettin T."/>
            <person name="Goker M."/>
            <person name="Beck B."/>
            <person name="Bristow J."/>
            <person name="Eisen J.A."/>
            <person name="Markowitz V."/>
            <person name="Hugenholtz P."/>
            <person name="Kyrpides N.C."/>
            <person name="Klenk H.P."/>
            <person name="Chen F."/>
        </authorList>
    </citation>
    <scope>NUCLEOTIDE SEQUENCE [LARGE SCALE GENOMIC DNA]</scope>
    <source>
        <strain evidence="5">ATCC 33386 / NCTC 11300</strain>
    </source>
</reference>
<dbReference type="RefSeq" id="WP_012860128.1">
    <property type="nucleotide sequence ID" value="NC_013517.1"/>
</dbReference>
<keyword evidence="2" id="KW-0804">Transcription</keyword>
<dbReference type="STRING" id="526218.Sterm_0660"/>
<dbReference type="Pfam" id="PF00455">
    <property type="entry name" value="DeoRC"/>
    <property type="match status" value="1"/>
</dbReference>
<reference evidence="5" key="1">
    <citation type="submission" date="2009-09" db="EMBL/GenBank/DDBJ databases">
        <title>The complete chromosome of Sebaldella termitidis ATCC 33386.</title>
        <authorList>
            <consortium name="US DOE Joint Genome Institute (JGI-PGF)"/>
            <person name="Lucas S."/>
            <person name="Copeland A."/>
            <person name="Lapidus A."/>
            <person name="Glavina del Rio T."/>
            <person name="Dalin E."/>
            <person name="Tice H."/>
            <person name="Bruce D."/>
            <person name="Goodwin L."/>
            <person name="Pitluck S."/>
            <person name="Kyrpides N."/>
            <person name="Mavromatis K."/>
            <person name="Ivanova N."/>
            <person name="Mikhailova N."/>
            <person name="Sims D."/>
            <person name="Meincke L."/>
            <person name="Brettin T."/>
            <person name="Detter J.C."/>
            <person name="Han C."/>
            <person name="Larimer F."/>
            <person name="Land M."/>
            <person name="Hauser L."/>
            <person name="Markowitz V."/>
            <person name="Cheng J.F."/>
            <person name="Hugenholtz P."/>
            <person name="Woyke T."/>
            <person name="Wu D."/>
            <person name="Eisen J.A."/>
        </authorList>
    </citation>
    <scope>NUCLEOTIDE SEQUENCE [LARGE SCALE GENOMIC DNA]</scope>
    <source>
        <strain evidence="5">ATCC 33386 / NCTC 11300</strain>
    </source>
</reference>
<dbReference type="Pfam" id="PF08220">
    <property type="entry name" value="HTH_DeoR"/>
    <property type="match status" value="1"/>
</dbReference>
<dbReference type="EMBL" id="CP001739">
    <property type="protein sequence ID" value="ACZ07532.1"/>
    <property type="molecule type" value="Genomic_DNA"/>
</dbReference>
<evidence type="ECO:0000256" key="1">
    <source>
        <dbReference type="ARBA" id="ARBA00023015"/>
    </source>
</evidence>
<dbReference type="eggNOG" id="COG1349">
    <property type="taxonomic scope" value="Bacteria"/>
</dbReference>
<accession>D1AP58</accession>
<keyword evidence="1" id="KW-0805">Transcription regulation</keyword>
<dbReference type="GO" id="GO:0003700">
    <property type="term" value="F:DNA-binding transcription factor activity"/>
    <property type="evidence" value="ECO:0007669"/>
    <property type="project" value="InterPro"/>
</dbReference>
<dbReference type="HOGENOM" id="CLU_060699_1_4_0"/>
<dbReference type="KEGG" id="str:Sterm_0660"/>
<dbReference type="InterPro" id="IPR050313">
    <property type="entry name" value="Carb_Metab_HTH_regulators"/>
</dbReference>
<dbReference type="SUPFAM" id="SSF100950">
    <property type="entry name" value="NagB/RpiA/CoA transferase-like"/>
    <property type="match status" value="1"/>
</dbReference>
<dbReference type="InterPro" id="IPR037171">
    <property type="entry name" value="NagB/RpiA_transferase-like"/>
</dbReference>
<sequence length="255" mass="28782">MFIEERHEVILDMLNKEGKVNVKELSKTFNISESMIRKDLQSLEKNGKLKRTYGGAIQLERTLVDEEDFIITRVYRNREAKSEIAHKALDLIQDDDIIFLDISSTSYLLAKMLVNSNKNITIITNMPLLASMIKSTNEQKFIFIGGDYNTLAGGNIGSQAIEQISKYRCSKCFIGCIGINLDDGSLTALNSEDSHTKKSIMDISKESYLFAPSMYFKQDGLFNFANLIDFKGVITEIKPDDKTMSALNQYGVEVI</sequence>
<evidence type="ECO:0000313" key="4">
    <source>
        <dbReference type="EMBL" id="ACZ07532.1"/>
    </source>
</evidence>
<dbReference type="PROSITE" id="PS51000">
    <property type="entry name" value="HTH_DEOR_2"/>
    <property type="match status" value="1"/>
</dbReference>
<evidence type="ECO:0000256" key="2">
    <source>
        <dbReference type="ARBA" id="ARBA00023163"/>
    </source>
</evidence>
<dbReference type="InterPro" id="IPR014036">
    <property type="entry name" value="DeoR-like_C"/>
</dbReference>
<dbReference type="SMART" id="SM00420">
    <property type="entry name" value="HTH_DEOR"/>
    <property type="match status" value="1"/>
</dbReference>
<evidence type="ECO:0000313" key="5">
    <source>
        <dbReference type="Proteomes" id="UP000000845"/>
    </source>
</evidence>
<evidence type="ECO:0000259" key="3">
    <source>
        <dbReference type="PROSITE" id="PS51000"/>
    </source>
</evidence>
<organism evidence="4 5">
    <name type="scientific">Sebaldella termitidis (strain ATCC 33386 / NCTC 11300)</name>
    <dbReference type="NCBI Taxonomy" id="526218"/>
    <lineage>
        <taxon>Bacteria</taxon>
        <taxon>Fusobacteriati</taxon>
        <taxon>Fusobacteriota</taxon>
        <taxon>Fusobacteriia</taxon>
        <taxon>Fusobacteriales</taxon>
        <taxon>Leptotrichiaceae</taxon>
        <taxon>Sebaldella</taxon>
    </lineage>
</organism>
<dbReference type="PANTHER" id="PTHR30363">
    <property type="entry name" value="HTH-TYPE TRANSCRIPTIONAL REGULATOR SRLR-RELATED"/>
    <property type="match status" value="1"/>
</dbReference>
<dbReference type="AlphaFoldDB" id="D1AP58"/>
<dbReference type="InterPro" id="IPR001034">
    <property type="entry name" value="DeoR_HTH"/>
</dbReference>
<dbReference type="SMART" id="SM01134">
    <property type="entry name" value="DeoRC"/>
    <property type="match status" value="1"/>
</dbReference>
<protein>
    <submittedName>
        <fullName evidence="4">Transcriptional regulator, DeoR family</fullName>
    </submittedName>
</protein>
<gene>
    <name evidence="4" type="ordered locus">Sterm_0660</name>
</gene>
<feature type="domain" description="HTH deoR-type" evidence="3">
    <location>
        <begin position="3"/>
        <end position="58"/>
    </location>
</feature>
<proteinExistence type="predicted"/>
<dbReference type="SUPFAM" id="SSF46785">
    <property type="entry name" value="Winged helix' DNA-binding domain"/>
    <property type="match status" value="1"/>
</dbReference>
<dbReference type="PANTHER" id="PTHR30363:SF44">
    <property type="entry name" value="AGA OPERON TRANSCRIPTIONAL REPRESSOR-RELATED"/>
    <property type="match status" value="1"/>
</dbReference>